<evidence type="ECO:0000313" key="5">
    <source>
        <dbReference type="Proteomes" id="UP000682892"/>
    </source>
</evidence>
<dbReference type="PANTHER" id="PTHR12236">
    <property type="entry name" value="STRUCTURAL CONTITUENT OF CUTICLE"/>
    <property type="match status" value="1"/>
</dbReference>
<dbReference type="GO" id="GO:0005615">
    <property type="term" value="C:extracellular space"/>
    <property type="evidence" value="ECO:0007669"/>
    <property type="project" value="TreeGrafter"/>
</dbReference>
<dbReference type="InterPro" id="IPR051217">
    <property type="entry name" value="Insect_Cuticle_Struc_Prot"/>
</dbReference>
<reference evidence="4" key="2">
    <citation type="journal article" date="2007" name="Science">
        <title>Genome sequence of Aedes aegypti, a major arbovirus vector.</title>
        <authorList>
            <person name="Nene V."/>
            <person name="Wortman J.R."/>
            <person name="Lawson D."/>
            <person name="Haas B."/>
            <person name="Kodira C."/>
            <person name="Tu Z.J."/>
            <person name="Loftus B."/>
            <person name="Xi Z."/>
            <person name="Megy K."/>
            <person name="Grabherr M."/>
            <person name="Ren Q."/>
            <person name="Zdobnov E.M."/>
            <person name="Lobo N.F."/>
            <person name="Campbell K.S."/>
            <person name="Brown S.E."/>
            <person name="Bonaldo M.F."/>
            <person name="Zhu J."/>
            <person name="Sinkins S.P."/>
            <person name="Hogenkamp D.G."/>
            <person name="Amedeo P."/>
            <person name="Arensburger P."/>
            <person name="Atkinson P.W."/>
            <person name="Bidwell S."/>
            <person name="Biedler J."/>
            <person name="Birney E."/>
            <person name="Bruggner R.V."/>
            <person name="Costas J."/>
            <person name="Coy M.R."/>
            <person name="Crabtree J."/>
            <person name="Crawford M."/>
            <person name="Debruyn B."/>
            <person name="Decaprio D."/>
            <person name="Eiglmeier K."/>
            <person name="Eisenstadt E."/>
            <person name="El-Dorry H."/>
            <person name="Gelbart W.M."/>
            <person name="Gomes S.L."/>
            <person name="Hammond M."/>
            <person name="Hannick L.I."/>
            <person name="Hogan J.R."/>
            <person name="Holmes M.H."/>
            <person name="Jaffe D."/>
            <person name="Johnston J.S."/>
            <person name="Kennedy R.C."/>
            <person name="Koo H."/>
            <person name="Kravitz S."/>
            <person name="Kriventseva E.V."/>
            <person name="Kulp D."/>
            <person name="Labutti K."/>
            <person name="Lee E."/>
            <person name="Li S."/>
            <person name="Lovin D.D."/>
            <person name="Mao C."/>
            <person name="Mauceli E."/>
            <person name="Menck C.F."/>
            <person name="Miller J.R."/>
            <person name="Montgomery P."/>
            <person name="Mori A."/>
            <person name="Nascimento A.L."/>
            <person name="Naveira H.F."/>
            <person name="Nusbaum C."/>
            <person name="O'leary S."/>
            <person name="Orvis J."/>
            <person name="Pertea M."/>
            <person name="Quesneville H."/>
            <person name="Reidenbach K.R."/>
            <person name="Rogers Y.H."/>
            <person name="Roth C.W."/>
            <person name="Schneider J.R."/>
            <person name="Schatz M."/>
            <person name="Shumway M."/>
            <person name="Stanke M."/>
            <person name="Stinson E.O."/>
            <person name="Tubio J.M."/>
            <person name="Vanzee J.P."/>
            <person name="Verjovski-Almeida S."/>
            <person name="Werner D."/>
            <person name="White O."/>
            <person name="Wyder S."/>
            <person name="Zeng Q."/>
            <person name="Zhao Q."/>
            <person name="Zhao Y."/>
            <person name="Hill C.A."/>
            <person name="Raikhel A.S."/>
            <person name="Soares M.B."/>
            <person name="Knudson D.L."/>
            <person name="Lee N.H."/>
            <person name="Galagan J."/>
            <person name="Salzberg S.L."/>
            <person name="Paulsen I.T."/>
            <person name="Dimopoulos G."/>
            <person name="Collins F.H."/>
            <person name="Birren B."/>
            <person name="Fraser-Liggett C.M."/>
            <person name="Severson D.W."/>
        </authorList>
    </citation>
    <scope>NUCLEOTIDE SEQUENCE [LARGE SCALE GENOMIC DNA]</scope>
    <source>
        <strain evidence="4">Liverpool</strain>
    </source>
</reference>
<organism evidence="4 5">
    <name type="scientific">Aedes aegypti</name>
    <name type="common">Yellowfever mosquito</name>
    <name type="synonym">Culex aegypti</name>
    <dbReference type="NCBI Taxonomy" id="7159"/>
    <lineage>
        <taxon>Eukaryota</taxon>
        <taxon>Metazoa</taxon>
        <taxon>Ecdysozoa</taxon>
        <taxon>Arthropoda</taxon>
        <taxon>Hexapoda</taxon>
        <taxon>Insecta</taxon>
        <taxon>Pterygota</taxon>
        <taxon>Neoptera</taxon>
        <taxon>Endopterygota</taxon>
        <taxon>Diptera</taxon>
        <taxon>Nematocera</taxon>
        <taxon>Culicoidea</taxon>
        <taxon>Culicidae</taxon>
        <taxon>Culicinae</taxon>
        <taxon>Aedini</taxon>
        <taxon>Aedes</taxon>
        <taxon>Stegomyia</taxon>
    </lineage>
</organism>
<evidence type="ECO:0000256" key="2">
    <source>
        <dbReference type="PROSITE-ProRule" id="PRU00497"/>
    </source>
</evidence>
<dbReference type="HOGENOM" id="CLU_075165_1_2_1"/>
<dbReference type="PANTHER" id="PTHR12236:SF86">
    <property type="entry name" value="CCP84AC-RELATED"/>
    <property type="match status" value="1"/>
</dbReference>
<evidence type="ECO:0000313" key="4">
    <source>
        <dbReference type="EMBL" id="EAT46730.1"/>
    </source>
</evidence>
<dbReference type="PaxDb" id="7159-AAEL002110-PA"/>
<reference evidence="4" key="3">
    <citation type="submission" date="2012-09" db="EMBL/GenBank/DDBJ databases">
        <authorList>
            <consortium name="VectorBase"/>
        </authorList>
    </citation>
    <scope>NUCLEOTIDE SEQUENCE</scope>
    <source>
        <strain evidence="4">Liverpool</strain>
    </source>
</reference>
<dbReference type="Proteomes" id="UP000682892">
    <property type="component" value="Unassembled WGS sequence"/>
</dbReference>
<keyword evidence="1 2" id="KW-0193">Cuticle</keyword>
<dbReference type="InterPro" id="IPR031311">
    <property type="entry name" value="CHIT_BIND_RR_consensus"/>
</dbReference>
<sequence>MATFKIVFVAVCLIGVSKAGVLLPAARFAAAPVAALAPAVPAVAAVNTNYDPLPQYTYAYNVQDALTGDNKSQQETRDGDVVKGSYSLVEPDGTVRTVIYTADPINGFNAIVQRGPLVHKALVPVAPVAKTDVSSTINYRAITAITSC</sequence>
<evidence type="ECO:0000256" key="3">
    <source>
        <dbReference type="SAM" id="SignalP"/>
    </source>
</evidence>
<dbReference type="Pfam" id="PF00379">
    <property type="entry name" value="Chitin_bind_4"/>
    <property type="match status" value="1"/>
</dbReference>
<dbReference type="EMBL" id="CH477234">
    <property type="protein sequence ID" value="EAT46730.1"/>
    <property type="molecule type" value="Genomic_DNA"/>
</dbReference>
<dbReference type="AlphaFoldDB" id="Q17J77"/>
<dbReference type="InterPro" id="IPR000618">
    <property type="entry name" value="Insect_cuticle"/>
</dbReference>
<gene>
    <name evidence="4" type="ORF">AaeL_AAEL002110</name>
</gene>
<dbReference type="OMA" id="KITIICC"/>
<dbReference type="PROSITE" id="PS51155">
    <property type="entry name" value="CHIT_BIND_RR_2"/>
    <property type="match status" value="1"/>
</dbReference>
<keyword evidence="3" id="KW-0732">Signal</keyword>
<dbReference type="eggNOG" id="ENOG502S21C">
    <property type="taxonomic scope" value="Eukaryota"/>
</dbReference>
<dbReference type="GO" id="GO:0042302">
    <property type="term" value="F:structural constituent of cuticle"/>
    <property type="evidence" value="ECO:0007669"/>
    <property type="project" value="UniProtKB-UniRule"/>
</dbReference>
<accession>Q17J77</accession>
<dbReference type="PRINTS" id="PR00947">
    <property type="entry name" value="CUTICLE"/>
</dbReference>
<dbReference type="PhylomeDB" id="Q17J77"/>
<name>Q17J77_AEDAE</name>
<evidence type="ECO:0000256" key="1">
    <source>
        <dbReference type="ARBA" id="ARBA00022460"/>
    </source>
</evidence>
<protein>
    <submittedName>
        <fullName evidence="4">AAEL002110-PA</fullName>
    </submittedName>
</protein>
<reference evidence="4" key="1">
    <citation type="submission" date="2005-10" db="EMBL/GenBank/DDBJ databases">
        <authorList>
            <person name="Loftus B.J."/>
            <person name="Nene V.M."/>
            <person name="Hannick L.I."/>
            <person name="Bidwell S."/>
            <person name="Haas B."/>
            <person name="Amedeo P."/>
            <person name="Orvis J."/>
            <person name="Wortman J.R."/>
            <person name="White O.R."/>
            <person name="Salzberg S."/>
            <person name="Shumway M."/>
            <person name="Koo H."/>
            <person name="Zhao Y."/>
            <person name="Holmes M."/>
            <person name="Miller J."/>
            <person name="Schatz M."/>
            <person name="Pop M."/>
            <person name="Pai G."/>
            <person name="Utterback T."/>
            <person name="Rogers Y.-H."/>
            <person name="Kravitz S."/>
            <person name="Fraser C.M."/>
        </authorList>
    </citation>
    <scope>NUCLEOTIDE SEQUENCE</scope>
    <source>
        <strain evidence="4">Liverpool</strain>
    </source>
</reference>
<dbReference type="PROSITE" id="PS00233">
    <property type="entry name" value="CHIT_BIND_RR_1"/>
    <property type="match status" value="1"/>
</dbReference>
<proteinExistence type="predicted"/>
<dbReference type="VEuPathDB" id="VectorBase:AAEL002110"/>
<dbReference type="GO" id="GO:0031012">
    <property type="term" value="C:extracellular matrix"/>
    <property type="evidence" value="ECO:0007669"/>
    <property type="project" value="TreeGrafter"/>
</dbReference>
<feature type="chain" id="PRO_5014307974" evidence="3">
    <location>
        <begin position="20"/>
        <end position="148"/>
    </location>
</feature>
<feature type="signal peptide" evidence="3">
    <location>
        <begin position="1"/>
        <end position="19"/>
    </location>
</feature>